<dbReference type="Gene3D" id="3.80.10.10">
    <property type="entry name" value="Ribonuclease Inhibitor"/>
    <property type="match status" value="2"/>
</dbReference>
<organism evidence="1 2">
    <name type="scientific">Lichtheimia ornata</name>
    <dbReference type="NCBI Taxonomy" id="688661"/>
    <lineage>
        <taxon>Eukaryota</taxon>
        <taxon>Fungi</taxon>
        <taxon>Fungi incertae sedis</taxon>
        <taxon>Mucoromycota</taxon>
        <taxon>Mucoromycotina</taxon>
        <taxon>Mucoromycetes</taxon>
        <taxon>Mucorales</taxon>
        <taxon>Lichtheimiaceae</taxon>
        <taxon>Lichtheimia</taxon>
    </lineage>
</organism>
<dbReference type="AlphaFoldDB" id="A0AAD7US11"/>
<dbReference type="Proteomes" id="UP001234581">
    <property type="component" value="Unassembled WGS sequence"/>
</dbReference>
<proteinExistence type="predicted"/>
<dbReference type="SUPFAM" id="SSF48452">
    <property type="entry name" value="TPR-like"/>
    <property type="match status" value="1"/>
</dbReference>
<dbReference type="InterPro" id="IPR011990">
    <property type="entry name" value="TPR-like_helical_dom_sf"/>
</dbReference>
<dbReference type="InterPro" id="IPR032675">
    <property type="entry name" value="LRR_dom_sf"/>
</dbReference>
<dbReference type="SUPFAM" id="SSF52058">
    <property type="entry name" value="L domain-like"/>
    <property type="match status" value="1"/>
</dbReference>
<dbReference type="PANTHER" id="PTHR38926:SF5">
    <property type="entry name" value="F-BOX AND LEUCINE-RICH REPEAT PROTEIN 6"/>
    <property type="match status" value="1"/>
</dbReference>
<dbReference type="RefSeq" id="XP_058336573.1">
    <property type="nucleotide sequence ID" value="XM_058492664.1"/>
</dbReference>
<dbReference type="Gene3D" id="1.25.40.10">
    <property type="entry name" value="Tetratricopeptide repeat domain"/>
    <property type="match status" value="1"/>
</dbReference>
<sequence>MADSWDDFTANPILTIKSGTCPKAVADSTDRLCQCAQDQLEHLEARARTLATCGHFEEALKDAYTMTRVVRSSPLGYLCVGHVYALQGRQKAAIGIYEQGLDAVPSTDPSRQRLVEARSMAQERDSTRIDFIKELPIDIIENIAPWILCPQEQIPPSEIREYLDVSRVWRERLLMSIRELHIESTPDDDLADDDDLLEQIAPICTALTLQDTTDGFPRLMPKTLFPSLKALNDAEEPLSNETTPEICTNALASVGSTLRYLTINAWEYGICLGDILSSCPNLVYLEARKMDADLANGPECHPNLKILLSWDWNIEAVDIDDITKRLPGLEVFAANPIEYTKDLKTIQDNCPYVKVLGINDHETSYFYLPSTITRTTSKHDDDRVGGVHTLYIDRFDTTTFYSNIREVMDFMRRNNHTLQHVYFYYPLGGRGGKNASILNHAIQAADGGGGAPYFKSMTTFTNCICDYDDILLTRWIVRESPHLKELELMRYAAYSAGPADTSALFDDLIGRCELESVVFDLKADPAMDMGGVERFIQYHGTFDSPLHTLTLPKHTRLSKDALEVLTRLPQLEKLNISWPLMKEEDQEDENCSHLIGKLKRLQHLEIWSDEVIPDDVFLQLSKLNVTSLKLHMPIFKSSKQLALLSLLQCPKLEELDVSDSSHEDDVSVSSYEDDPQIDEIRNMLGSKIETVNFS</sequence>
<name>A0AAD7US11_9FUNG</name>
<evidence type="ECO:0000313" key="1">
    <source>
        <dbReference type="EMBL" id="KAJ8651659.1"/>
    </source>
</evidence>
<keyword evidence="2" id="KW-1185">Reference proteome</keyword>
<dbReference type="SUPFAM" id="SSF52047">
    <property type="entry name" value="RNI-like"/>
    <property type="match status" value="1"/>
</dbReference>
<comment type="caution">
    <text evidence="1">The sequence shown here is derived from an EMBL/GenBank/DDBJ whole genome shotgun (WGS) entry which is preliminary data.</text>
</comment>
<accession>A0AAD7US11</accession>
<dbReference type="PANTHER" id="PTHR38926">
    <property type="entry name" value="F-BOX DOMAIN CONTAINING PROTEIN, EXPRESSED"/>
    <property type="match status" value="1"/>
</dbReference>
<evidence type="ECO:0008006" key="3">
    <source>
        <dbReference type="Google" id="ProtNLM"/>
    </source>
</evidence>
<protein>
    <recommendedName>
        <fullName evidence="3">F-box domain-containing protein</fullName>
    </recommendedName>
</protein>
<dbReference type="EMBL" id="JARTCD010000155">
    <property type="protein sequence ID" value="KAJ8651659.1"/>
    <property type="molecule type" value="Genomic_DNA"/>
</dbReference>
<gene>
    <name evidence="1" type="ORF">O0I10_012776</name>
</gene>
<dbReference type="GeneID" id="83220110"/>
<reference evidence="1 2" key="1">
    <citation type="submission" date="2023-03" db="EMBL/GenBank/DDBJ databases">
        <title>Genome sequence of Lichtheimia ornata CBS 291.66.</title>
        <authorList>
            <person name="Mohabir J.T."/>
            <person name="Shea T.P."/>
            <person name="Kurbessoian T."/>
            <person name="Berby B."/>
            <person name="Fontaine J."/>
            <person name="Livny J."/>
            <person name="Gnirke A."/>
            <person name="Stajich J.E."/>
            <person name="Cuomo C.A."/>
        </authorList>
    </citation>
    <scope>NUCLEOTIDE SEQUENCE [LARGE SCALE GENOMIC DNA]</scope>
    <source>
        <strain evidence="1">CBS 291.66</strain>
    </source>
</reference>
<evidence type="ECO:0000313" key="2">
    <source>
        <dbReference type="Proteomes" id="UP001234581"/>
    </source>
</evidence>